<reference evidence="2" key="1">
    <citation type="submission" date="2021-02" db="EMBL/GenBank/DDBJ databases">
        <authorList>
            <person name="Steward A R."/>
        </authorList>
    </citation>
    <scope>NUCLEOTIDE SEQUENCE</scope>
</reference>
<dbReference type="AlphaFoldDB" id="A0A821UL75"/>
<evidence type="ECO:0000313" key="3">
    <source>
        <dbReference type="Proteomes" id="UP000663880"/>
    </source>
</evidence>
<accession>A0A821UL75</accession>
<name>A0A821UL75_9NEOP</name>
<dbReference type="Proteomes" id="UP000663880">
    <property type="component" value="Unassembled WGS sequence"/>
</dbReference>
<gene>
    <name evidence="2" type="ORF">PMACD_LOCUS10487</name>
</gene>
<protein>
    <submittedName>
        <fullName evidence="2">Uncharacterized protein</fullName>
    </submittedName>
</protein>
<organism evidence="2 3">
    <name type="scientific">Pieris macdunnoughi</name>
    <dbReference type="NCBI Taxonomy" id="345717"/>
    <lineage>
        <taxon>Eukaryota</taxon>
        <taxon>Metazoa</taxon>
        <taxon>Ecdysozoa</taxon>
        <taxon>Arthropoda</taxon>
        <taxon>Hexapoda</taxon>
        <taxon>Insecta</taxon>
        <taxon>Pterygota</taxon>
        <taxon>Neoptera</taxon>
        <taxon>Endopterygota</taxon>
        <taxon>Lepidoptera</taxon>
        <taxon>Glossata</taxon>
        <taxon>Ditrysia</taxon>
        <taxon>Papilionoidea</taxon>
        <taxon>Pieridae</taxon>
        <taxon>Pierinae</taxon>
        <taxon>Pieris</taxon>
    </lineage>
</organism>
<evidence type="ECO:0000313" key="2">
    <source>
        <dbReference type="EMBL" id="CAF4891280.1"/>
    </source>
</evidence>
<dbReference type="EMBL" id="CAJOBZ010000031">
    <property type="protein sequence ID" value="CAF4891280.1"/>
    <property type="molecule type" value="Genomic_DNA"/>
</dbReference>
<proteinExistence type="predicted"/>
<dbReference type="OrthoDB" id="10051975at2759"/>
<evidence type="ECO:0000256" key="1">
    <source>
        <dbReference type="SAM" id="MobiDB-lite"/>
    </source>
</evidence>
<feature type="compositionally biased region" description="Basic and acidic residues" evidence="1">
    <location>
        <begin position="124"/>
        <end position="133"/>
    </location>
</feature>
<feature type="region of interest" description="Disordered" evidence="1">
    <location>
        <begin position="124"/>
        <end position="162"/>
    </location>
</feature>
<comment type="caution">
    <text evidence="2">The sequence shown here is derived from an EMBL/GenBank/DDBJ whole genome shotgun (WGS) entry which is preliminary data.</text>
</comment>
<feature type="region of interest" description="Disordered" evidence="1">
    <location>
        <begin position="1"/>
        <end position="49"/>
    </location>
</feature>
<feature type="compositionally biased region" description="Basic and acidic residues" evidence="1">
    <location>
        <begin position="8"/>
        <end position="18"/>
    </location>
</feature>
<sequence>MVFSSAGNKKEQKTEAVGRESMINRGAELHSMIISPTNDNETSENKRDECKKKQYNERAKNMATPGVKCFGCGTPGVYSNKCLNCKSKETPPKICRNCAQLLLTLKMNLKQVHKREWKKQAGIEQDKMDERQVQGDGINTDTESDLSFIEPPPSKKKQSKDNKIVTEALQVLKTATEKFSDNSKM</sequence>
<keyword evidence="3" id="KW-1185">Reference proteome</keyword>